<evidence type="ECO:0000256" key="1">
    <source>
        <dbReference type="SAM" id="MobiDB-lite"/>
    </source>
</evidence>
<dbReference type="OrthoDB" id="10598673at2759"/>
<name>A0A8K0X1L3_9PEZI</name>
<evidence type="ECO:0000313" key="3">
    <source>
        <dbReference type="Proteomes" id="UP000813385"/>
    </source>
</evidence>
<keyword evidence="3" id="KW-1185">Reference proteome</keyword>
<sequence length="838" mass="96086">MLAMPFDYVPSSAAALQRARLRFAKRAEALMAAGQTSEVQAYYAFRARMDRIVAANDKGRFSDVTALTEAHTQGNPRSCVISERDRQLMKLAREPNEPDHPSVKVVFNNIKFNNIPHRAYIPELFGPRRTDPECPVEAECDRCGGVFEAAYLNDRGEEIKPTVHNGALYDRSIRVAIDSLDTTCFPAKARIPAISCPRPDICQARTQREYTERMMFDWPYREGRQLVHAHPDETVRFFRRLGFPRGCLEDNVTAKLKAIPFCSEAYANYLAYRLIWIETTIRGKTIHHDLPRYHMWGHIGADILLWKMDLIKPMVLEAIYGMHPTSVFKVWKIRNFWTIRQIEHIAAIIHHVEPADRARLQEGLNTIDDILMSDEEPVPENAEAEFKVDKLLINHLVAYLLRHIDVSSIGRRPVIRQGFNEAQKTFAQLHLNIMRESKEWHVAKAGKERKRPEIWGGRWDVEDHEEEGWELFADHLIQMKNALWTTEPQYLCACGFKHPVAGCLCPLVYEPVPEGDLELQVEVGPLPEGEPAPQIDVEPVPEEAPASQIWGWNLYTAEHLEAWIMDLPDNWGDQDSEQQANGNDEEDGNEGAQAPAQDSDDEDAEMDYGEDGYDSEDDDDDEDYEQDSDLSDSDSDDDEDDDMDQGHVLGHQEYPRIYDEDLEDDYTTVHDEEQQVREPQHYVLHQSEEPQDFVDQQQAAEPQGHGFHQRPEEDWEIGWQEAEEHAHDQIQQAQANVYAPPAPQPVYQWHCPVYGASWSPLSVQSSVFAPSPVYSLPAIYLAPMPRPAFLLGHINDWGQRWHIDANGYHWLVGDSDMRTYGWDVYSRGPVVYISSFIG</sequence>
<dbReference type="EMBL" id="JAGPXD010000005">
    <property type="protein sequence ID" value="KAH7354366.1"/>
    <property type="molecule type" value="Genomic_DNA"/>
</dbReference>
<organism evidence="2 3">
    <name type="scientific">Plectosphaerella cucumerina</name>
    <dbReference type="NCBI Taxonomy" id="40658"/>
    <lineage>
        <taxon>Eukaryota</taxon>
        <taxon>Fungi</taxon>
        <taxon>Dikarya</taxon>
        <taxon>Ascomycota</taxon>
        <taxon>Pezizomycotina</taxon>
        <taxon>Sordariomycetes</taxon>
        <taxon>Hypocreomycetidae</taxon>
        <taxon>Glomerellales</taxon>
        <taxon>Plectosphaerellaceae</taxon>
        <taxon>Plectosphaerella</taxon>
    </lineage>
</organism>
<accession>A0A8K0X1L3</accession>
<evidence type="ECO:0000313" key="2">
    <source>
        <dbReference type="EMBL" id="KAH7354366.1"/>
    </source>
</evidence>
<feature type="region of interest" description="Disordered" evidence="1">
    <location>
        <begin position="568"/>
        <end position="658"/>
    </location>
</feature>
<gene>
    <name evidence="2" type="ORF">B0T11DRAFT_301368</name>
</gene>
<protein>
    <submittedName>
        <fullName evidence="2">Uncharacterized protein</fullName>
    </submittedName>
</protein>
<dbReference type="AlphaFoldDB" id="A0A8K0X1L3"/>
<comment type="caution">
    <text evidence="2">The sequence shown here is derived from an EMBL/GenBank/DDBJ whole genome shotgun (WGS) entry which is preliminary data.</text>
</comment>
<reference evidence="2" key="1">
    <citation type="journal article" date="2021" name="Nat. Commun.">
        <title>Genetic determinants of endophytism in the Arabidopsis root mycobiome.</title>
        <authorList>
            <person name="Mesny F."/>
            <person name="Miyauchi S."/>
            <person name="Thiergart T."/>
            <person name="Pickel B."/>
            <person name="Atanasova L."/>
            <person name="Karlsson M."/>
            <person name="Huettel B."/>
            <person name="Barry K.W."/>
            <person name="Haridas S."/>
            <person name="Chen C."/>
            <person name="Bauer D."/>
            <person name="Andreopoulos W."/>
            <person name="Pangilinan J."/>
            <person name="LaButti K."/>
            <person name="Riley R."/>
            <person name="Lipzen A."/>
            <person name="Clum A."/>
            <person name="Drula E."/>
            <person name="Henrissat B."/>
            <person name="Kohler A."/>
            <person name="Grigoriev I.V."/>
            <person name="Martin F.M."/>
            <person name="Hacquard S."/>
        </authorList>
    </citation>
    <scope>NUCLEOTIDE SEQUENCE</scope>
    <source>
        <strain evidence="2">MPI-CAGE-AT-0016</strain>
    </source>
</reference>
<dbReference type="Proteomes" id="UP000813385">
    <property type="component" value="Unassembled WGS sequence"/>
</dbReference>
<proteinExistence type="predicted"/>
<feature type="compositionally biased region" description="Acidic residues" evidence="1">
    <location>
        <begin position="598"/>
        <end position="643"/>
    </location>
</feature>